<proteinExistence type="predicted"/>
<dbReference type="Gene3D" id="2.60.120.620">
    <property type="entry name" value="q2cbj1_9rhob like domain"/>
    <property type="match status" value="1"/>
</dbReference>
<evidence type="ECO:0008006" key="3">
    <source>
        <dbReference type="Google" id="ProtNLM"/>
    </source>
</evidence>
<dbReference type="InterPro" id="IPR008775">
    <property type="entry name" value="Phytyl_CoA_dOase-like"/>
</dbReference>
<dbReference type="Pfam" id="PF05721">
    <property type="entry name" value="PhyH"/>
    <property type="match status" value="1"/>
</dbReference>
<dbReference type="Proteomes" id="UP001501588">
    <property type="component" value="Unassembled WGS sequence"/>
</dbReference>
<gene>
    <name evidence="1" type="ORF">GCM10009416_07800</name>
</gene>
<evidence type="ECO:0000313" key="2">
    <source>
        <dbReference type="Proteomes" id="UP001501588"/>
    </source>
</evidence>
<evidence type="ECO:0000313" key="1">
    <source>
        <dbReference type="EMBL" id="GAA0571618.1"/>
    </source>
</evidence>
<keyword evidence="2" id="KW-1185">Reference proteome</keyword>
<dbReference type="PANTHER" id="PTHR20883">
    <property type="entry name" value="PHYTANOYL-COA DIOXYGENASE DOMAIN CONTAINING 1"/>
    <property type="match status" value="1"/>
</dbReference>
<dbReference type="SUPFAM" id="SSF51197">
    <property type="entry name" value="Clavaminate synthase-like"/>
    <property type="match status" value="1"/>
</dbReference>
<comment type="caution">
    <text evidence="1">The sequence shown here is derived from an EMBL/GenBank/DDBJ whole genome shotgun (WGS) entry which is preliminary data.</text>
</comment>
<dbReference type="RefSeq" id="WP_343893843.1">
    <property type="nucleotide sequence ID" value="NZ_BAAAFZ010000008.1"/>
</dbReference>
<organism evidence="1 2">
    <name type="scientific">Craurococcus roseus</name>
    <dbReference type="NCBI Taxonomy" id="77585"/>
    <lineage>
        <taxon>Bacteria</taxon>
        <taxon>Pseudomonadati</taxon>
        <taxon>Pseudomonadota</taxon>
        <taxon>Alphaproteobacteria</taxon>
        <taxon>Acetobacterales</taxon>
        <taxon>Acetobacteraceae</taxon>
        <taxon>Craurococcus</taxon>
    </lineage>
</organism>
<name>A0ABN1EQ38_9PROT</name>
<reference evidence="1 2" key="1">
    <citation type="journal article" date="2019" name="Int. J. Syst. Evol. Microbiol.">
        <title>The Global Catalogue of Microorganisms (GCM) 10K type strain sequencing project: providing services to taxonomists for standard genome sequencing and annotation.</title>
        <authorList>
            <consortium name="The Broad Institute Genomics Platform"/>
            <consortium name="The Broad Institute Genome Sequencing Center for Infectious Disease"/>
            <person name="Wu L."/>
            <person name="Ma J."/>
        </authorList>
    </citation>
    <scope>NUCLEOTIDE SEQUENCE [LARGE SCALE GENOMIC DNA]</scope>
    <source>
        <strain evidence="1 2">JCM 9933</strain>
    </source>
</reference>
<dbReference type="EMBL" id="BAAAFZ010000008">
    <property type="protein sequence ID" value="GAA0571618.1"/>
    <property type="molecule type" value="Genomic_DNA"/>
</dbReference>
<sequence length="362" mass="38868">MLIAETPFGLKVRVPETPDEDASYPSVDRPSEVAAAYERDGYVVLRGLVPPTLCDAVRTAFDGEVRRSGAPILRQKNMRYEANAFDADGFLSNPIFNVQDLETRRFGRFKRAALDVLTHPAVAAATGSVLGVPRTKLIQSMFFEAPAGTWAHQDSYYQDSADGLGGGVAGWFALEDVDAGAGRFYVASRSHVALPPLRNEGEFGVALGHDRYKRAVVEAVRSAGLDCSAPHLRKGDVLLWSSLLVHGSLEALRPGVSRASLTAHYLAESAEMLQFHARVRKLDMTRHNGMAVGLLHNQDRFRNRVVRQVAWRAPGLFGAARRAAIQAVLAANRLRGAAAAAPAAAASAVPGHDASRPAGQGG</sequence>
<protein>
    <recommendedName>
        <fullName evidence="3">Phytanoyl-CoA dioxygenase family protein</fullName>
    </recommendedName>
</protein>
<accession>A0ABN1EQ38</accession>
<dbReference type="PANTHER" id="PTHR20883:SF52">
    <property type="entry name" value="ALPHA-KETOGLUTARATE-DEPENDENT HYPOPHOSPHITE DIOXYGENASE-LIKE GENE A2 [PROVISIONAL]-RELATED"/>
    <property type="match status" value="1"/>
</dbReference>